<keyword evidence="3" id="KW-1185">Reference proteome</keyword>
<reference evidence="4" key="1">
    <citation type="submission" date="2017-02" db="UniProtKB">
        <authorList>
            <consortium name="WormBaseParasite"/>
        </authorList>
    </citation>
    <scope>IDENTIFICATION</scope>
</reference>
<dbReference type="EMBL" id="UYYA01003961">
    <property type="protein sequence ID" value="VDM58189.1"/>
    <property type="molecule type" value="Genomic_DNA"/>
</dbReference>
<evidence type="ECO:0000313" key="2">
    <source>
        <dbReference type="EMBL" id="VDM58189.1"/>
    </source>
</evidence>
<dbReference type="AlphaFoldDB" id="A0A0R3PNH7"/>
<feature type="region of interest" description="Disordered" evidence="1">
    <location>
        <begin position="1"/>
        <end position="21"/>
    </location>
</feature>
<proteinExistence type="predicted"/>
<evidence type="ECO:0000313" key="3">
    <source>
        <dbReference type="Proteomes" id="UP000267027"/>
    </source>
</evidence>
<protein>
    <submittedName>
        <fullName evidence="4">HDAC8</fullName>
    </submittedName>
</protein>
<dbReference type="WBParaSite" id="ACOC_0000660301-mRNA-1">
    <property type="protein sequence ID" value="ACOC_0000660301-mRNA-1"/>
    <property type="gene ID" value="ACOC_0000660301"/>
</dbReference>
<dbReference type="Proteomes" id="UP000267027">
    <property type="component" value="Unassembled WGS sequence"/>
</dbReference>
<reference evidence="2 3" key="2">
    <citation type="submission" date="2018-11" db="EMBL/GenBank/DDBJ databases">
        <authorList>
            <consortium name="Pathogen Informatics"/>
        </authorList>
    </citation>
    <scope>NUCLEOTIDE SEQUENCE [LARGE SCALE GENOMIC DNA]</scope>
    <source>
        <strain evidence="2 3">Costa Rica</strain>
    </source>
</reference>
<evidence type="ECO:0000256" key="1">
    <source>
        <dbReference type="SAM" id="MobiDB-lite"/>
    </source>
</evidence>
<name>A0A0R3PNH7_ANGCS</name>
<sequence length="92" mass="10150">MNRTAPGVDGTISGHFGKPSVSPHKHTALHTLPVYMQVPYFVEEGYDSASVQEGDLHNIGNYHPICLLSAVYKLFTRVILSRIDGTVDKEQP</sequence>
<gene>
    <name evidence="2" type="ORF">ACOC_LOCUS6604</name>
</gene>
<dbReference type="OrthoDB" id="410104at2759"/>
<accession>A0A0R3PNH7</accession>
<evidence type="ECO:0000313" key="4">
    <source>
        <dbReference type="WBParaSite" id="ACOC_0000660301-mRNA-1"/>
    </source>
</evidence>
<organism evidence="4">
    <name type="scientific">Angiostrongylus costaricensis</name>
    <name type="common">Nematode worm</name>
    <dbReference type="NCBI Taxonomy" id="334426"/>
    <lineage>
        <taxon>Eukaryota</taxon>
        <taxon>Metazoa</taxon>
        <taxon>Ecdysozoa</taxon>
        <taxon>Nematoda</taxon>
        <taxon>Chromadorea</taxon>
        <taxon>Rhabditida</taxon>
        <taxon>Rhabditina</taxon>
        <taxon>Rhabditomorpha</taxon>
        <taxon>Strongyloidea</taxon>
        <taxon>Metastrongylidae</taxon>
        <taxon>Angiostrongylus</taxon>
    </lineage>
</organism>